<comment type="caution">
    <text evidence="3">The sequence shown here is derived from an EMBL/GenBank/DDBJ whole genome shotgun (WGS) entry which is preliminary data.</text>
</comment>
<sequence>MRKPRWSQLLTAVTTVVLATLLIAGCTGKSDPEETAVQPTPGAAGTAQQQEEEPPVPTGIVNQANETMKNEGAEETEPVHQTPDDTVRPVLVKGDIVQLETSVEHETVSFEGREYELEPYGLSFAIRTTMGEPSVEGGTVTFTTDLSGEATVTYEVLEHTTLDEAAAKELQQHERAFNDEFIDIASENGLKGKQNQYADSDVFSGVIFYAFDQHIVRIGYRSDMAAVDAMARIINETMASVKTRD</sequence>
<keyword evidence="4" id="KW-1185">Reference proteome</keyword>
<evidence type="ECO:0000313" key="3">
    <source>
        <dbReference type="EMBL" id="MUG66814.1"/>
    </source>
</evidence>
<evidence type="ECO:0000256" key="2">
    <source>
        <dbReference type="SAM" id="SignalP"/>
    </source>
</evidence>
<dbReference type="PROSITE" id="PS51257">
    <property type="entry name" value="PROKAR_LIPOPROTEIN"/>
    <property type="match status" value="1"/>
</dbReference>
<dbReference type="Proteomes" id="UP000435177">
    <property type="component" value="Unassembled WGS sequence"/>
</dbReference>
<reference evidence="3 4" key="1">
    <citation type="submission" date="2019-11" db="EMBL/GenBank/DDBJ databases">
        <title>Draft genome sequences of five Paenibacillus species of dairy origin.</title>
        <authorList>
            <person name="Olajide A.M."/>
            <person name="Chen S."/>
            <person name="Lapointe G."/>
        </authorList>
    </citation>
    <scope>NUCLEOTIDE SEQUENCE [LARGE SCALE GENOMIC DNA]</scope>
    <source>
        <strain evidence="3 4">3CS1</strain>
    </source>
</reference>
<feature type="region of interest" description="Disordered" evidence="1">
    <location>
        <begin position="28"/>
        <end position="60"/>
    </location>
</feature>
<dbReference type="EMBL" id="WOAA01000009">
    <property type="protein sequence ID" value="MUG66814.1"/>
    <property type="molecule type" value="Genomic_DNA"/>
</dbReference>
<organism evidence="3 4">
    <name type="scientific">Paenibacillus campinasensis</name>
    <dbReference type="NCBI Taxonomy" id="66347"/>
    <lineage>
        <taxon>Bacteria</taxon>
        <taxon>Bacillati</taxon>
        <taxon>Bacillota</taxon>
        <taxon>Bacilli</taxon>
        <taxon>Bacillales</taxon>
        <taxon>Paenibacillaceae</taxon>
        <taxon>Paenibacillus</taxon>
    </lineage>
</organism>
<protein>
    <submittedName>
        <fullName evidence="3">Uncharacterized protein</fullName>
    </submittedName>
</protein>
<evidence type="ECO:0000313" key="4">
    <source>
        <dbReference type="Proteomes" id="UP000435177"/>
    </source>
</evidence>
<gene>
    <name evidence="3" type="ORF">GNP94_12450</name>
</gene>
<dbReference type="RefSeq" id="WP_095397189.1">
    <property type="nucleotide sequence ID" value="NZ_WOAA01000009.1"/>
</dbReference>
<feature type="signal peptide" evidence="2">
    <location>
        <begin position="1"/>
        <end position="19"/>
    </location>
</feature>
<evidence type="ECO:0000256" key="1">
    <source>
        <dbReference type="SAM" id="MobiDB-lite"/>
    </source>
</evidence>
<keyword evidence="2" id="KW-0732">Signal</keyword>
<proteinExistence type="predicted"/>
<name>A0ABW9T3U9_9BACL</name>
<accession>A0ABW9T3U9</accession>
<feature type="chain" id="PRO_5045263476" evidence="2">
    <location>
        <begin position="20"/>
        <end position="245"/>
    </location>
</feature>